<evidence type="ECO:0000313" key="3">
    <source>
        <dbReference type="Proteomes" id="UP001169862"/>
    </source>
</evidence>
<dbReference type="RefSeq" id="WP_303548108.1">
    <property type="nucleotide sequence ID" value="NZ_JAUOPG010000001.1"/>
</dbReference>
<keyword evidence="1" id="KW-0472">Membrane</keyword>
<gene>
    <name evidence="2" type="ORF">Q4490_00950</name>
</gene>
<protein>
    <submittedName>
        <fullName evidence="2">Uncharacterized protein</fullName>
    </submittedName>
</protein>
<dbReference type="Proteomes" id="UP001169862">
    <property type="component" value="Unassembled WGS sequence"/>
</dbReference>
<proteinExistence type="predicted"/>
<evidence type="ECO:0000313" key="2">
    <source>
        <dbReference type="EMBL" id="MDO6452119.1"/>
    </source>
</evidence>
<evidence type="ECO:0000256" key="1">
    <source>
        <dbReference type="SAM" id="Phobius"/>
    </source>
</evidence>
<accession>A0AAW7XFS3</accession>
<comment type="caution">
    <text evidence="2">The sequence shown here is derived from an EMBL/GenBank/DDBJ whole genome shotgun (WGS) entry which is preliminary data.</text>
</comment>
<dbReference type="EMBL" id="JAUOPG010000001">
    <property type="protein sequence ID" value="MDO6452119.1"/>
    <property type="molecule type" value="Genomic_DNA"/>
</dbReference>
<organism evidence="2 3">
    <name type="scientific">Neptunomonas phycophila</name>
    <dbReference type="NCBI Taxonomy" id="1572645"/>
    <lineage>
        <taxon>Bacteria</taxon>
        <taxon>Pseudomonadati</taxon>
        <taxon>Pseudomonadota</taxon>
        <taxon>Gammaproteobacteria</taxon>
        <taxon>Oceanospirillales</taxon>
        <taxon>Oceanospirillaceae</taxon>
        <taxon>Neptunomonas</taxon>
    </lineage>
</organism>
<keyword evidence="1" id="KW-0812">Transmembrane</keyword>
<reference evidence="2" key="1">
    <citation type="submission" date="2023-07" db="EMBL/GenBank/DDBJ databases">
        <title>Genome content predicts the carbon catabolic preferences of heterotrophic bacteria.</title>
        <authorList>
            <person name="Gralka M."/>
        </authorList>
    </citation>
    <scope>NUCLEOTIDE SEQUENCE</scope>
    <source>
        <strain evidence="2">I2M16</strain>
    </source>
</reference>
<sequence>MKSSLTKLCWPVLKFFETGIESANYKKSHRVALNVLGSLFIILSFGAAWAALASGGLGGFIPVVVFLGLGVVAVIVGTLGSSRAVSKIWGTK</sequence>
<feature type="transmembrane region" description="Helical" evidence="1">
    <location>
        <begin position="31"/>
        <end position="53"/>
    </location>
</feature>
<feature type="transmembrane region" description="Helical" evidence="1">
    <location>
        <begin position="59"/>
        <end position="79"/>
    </location>
</feature>
<name>A0AAW7XFS3_9GAMM</name>
<keyword evidence="1" id="KW-1133">Transmembrane helix</keyword>
<dbReference type="AlphaFoldDB" id="A0AAW7XFS3"/>